<protein>
    <recommendedName>
        <fullName evidence="8">Acyl-peptide hydrolase</fullName>
    </recommendedName>
    <alternativeName>
        <fullName evidence="7">Acylaminoacyl-peptidase</fullName>
    </alternativeName>
</protein>
<dbReference type="Proteomes" id="UP000001591">
    <property type="component" value="Chromosome"/>
</dbReference>
<proteinExistence type="inferred from homology"/>
<dbReference type="GO" id="GO:0004252">
    <property type="term" value="F:serine-type endopeptidase activity"/>
    <property type="evidence" value="ECO:0007669"/>
    <property type="project" value="InterPro"/>
</dbReference>
<dbReference type="GO" id="GO:0006508">
    <property type="term" value="P:proteolysis"/>
    <property type="evidence" value="ECO:0007669"/>
    <property type="project" value="UniProtKB-KW"/>
</dbReference>
<evidence type="ECO:0000313" key="13">
    <source>
        <dbReference type="Proteomes" id="UP000001591"/>
    </source>
</evidence>
<evidence type="ECO:0000256" key="7">
    <source>
        <dbReference type="ARBA" id="ARBA00032284"/>
    </source>
</evidence>
<dbReference type="AlphaFoldDB" id="B6INN2"/>
<evidence type="ECO:0000256" key="3">
    <source>
        <dbReference type="ARBA" id="ARBA00022729"/>
    </source>
</evidence>
<dbReference type="Gene3D" id="2.120.10.30">
    <property type="entry name" value="TolB, C-terminal domain"/>
    <property type="match status" value="3"/>
</dbReference>
<dbReference type="OrthoDB" id="9758793at2"/>
<dbReference type="STRING" id="414684.RC1_1820"/>
<dbReference type="Pfam" id="PF07676">
    <property type="entry name" value="PD40"/>
    <property type="match status" value="1"/>
</dbReference>
<name>B6INN2_RHOCS</name>
<reference evidence="12 13" key="1">
    <citation type="journal article" date="2010" name="BMC Genomics">
        <title>Metabolic flexibility revealed in the genome of the cyst-forming alpha-1 proteobacterium Rhodospirillum centenum.</title>
        <authorList>
            <person name="Lu Y.K."/>
            <person name="Marden J."/>
            <person name="Han M."/>
            <person name="Swingley W.D."/>
            <person name="Mastrian S.D."/>
            <person name="Chowdhury S.R."/>
            <person name="Hao J."/>
            <person name="Helmy T."/>
            <person name="Kim S."/>
            <person name="Kurdoglu A.A."/>
            <person name="Matthies H.J."/>
            <person name="Rollo D."/>
            <person name="Stothard P."/>
            <person name="Blankenship R.E."/>
            <person name="Bauer C.E."/>
            <person name="Touchman J.W."/>
        </authorList>
    </citation>
    <scope>NUCLEOTIDE SEQUENCE [LARGE SCALE GENOMIC DNA]</scope>
    <source>
        <strain evidence="13">ATCC 51521 / SW</strain>
    </source>
</reference>
<evidence type="ECO:0000256" key="8">
    <source>
        <dbReference type="ARBA" id="ARBA00032596"/>
    </source>
</evidence>
<keyword evidence="3 10" id="KW-0732">Signal</keyword>
<keyword evidence="6" id="KW-0007">Acetylation</keyword>
<accession>B6INN2</accession>
<dbReference type="InterPro" id="IPR002471">
    <property type="entry name" value="Pept_S9_AS"/>
</dbReference>
<dbReference type="FunFam" id="3.40.50.1820:FF:000028">
    <property type="entry name" value="S9 family peptidase"/>
    <property type="match status" value="1"/>
</dbReference>
<dbReference type="InterPro" id="IPR029058">
    <property type="entry name" value="AB_hydrolase_fold"/>
</dbReference>
<dbReference type="InterPro" id="IPR001375">
    <property type="entry name" value="Peptidase_S9_cat"/>
</dbReference>
<feature type="chain" id="PRO_5002846632" description="Acyl-peptide hydrolase" evidence="10">
    <location>
        <begin position="21"/>
        <end position="688"/>
    </location>
</feature>
<keyword evidence="4 12" id="KW-0378">Hydrolase</keyword>
<evidence type="ECO:0000259" key="11">
    <source>
        <dbReference type="Pfam" id="PF00326"/>
    </source>
</evidence>
<feature type="domain" description="Peptidase S9 prolyl oligopeptidase catalytic" evidence="11">
    <location>
        <begin position="470"/>
        <end position="672"/>
    </location>
</feature>
<evidence type="ECO:0000256" key="5">
    <source>
        <dbReference type="ARBA" id="ARBA00022825"/>
    </source>
</evidence>
<dbReference type="eggNOG" id="COG1506">
    <property type="taxonomic scope" value="Bacteria"/>
</dbReference>
<dbReference type="SUPFAM" id="SSF82171">
    <property type="entry name" value="DPP6 N-terminal domain-like"/>
    <property type="match status" value="1"/>
</dbReference>
<keyword evidence="13" id="KW-1185">Reference proteome</keyword>
<dbReference type="SUPFAM" id="SSF53474">
    <property type="entry name" value="alpha/beta-Hydrolases"/>
    <property type="match status" value="1"/>
</dbReference>
<evidence type="ECO:0000256" key="10">
    <source>
        <dbReference type="SAM" id="SignalP"/>
    </source>
</evidence>
<comment type="function">
    <text evidence="9">This enzyme catalyzes the hydrolysis of the N-terminal peptide bond of an N-acetylated peptide to generate an N-acetylated amino acid and a peptide with a free N-terminus. It preferentially cleaves off Ac-Ala, Ac-Met and Ac-Ser. Also, involved in the degradation of oxidized and glycated proteins.</text>
</comment>
<keyword evidence="2" id="KW-0645">Protease</keyword>
<dbReference type="HOGENOM" id="CLU_008615_0_2_5"/>
<evidence type="ECO:0000313" key="12">
    <source>
        <dbReference type="EMBL" id="ACI99216.1"/>
    </source>
</evidence>
<dbReference type="Pfam" id="PF00326">
    <property type="entry name" value="Peptidase_S9"/>
    <property type="match status" value="1"/>
</dbReference>
<comment type="similarity">
    <text evidence="1">Belongs to the peptidase S9C family.</text>
</comment>
<dbReference type="InterPro" id="IPR011659">
    <property type="entry name" value="WD40"/>
</dbReference>
<dbReference type="PANTHER" id="PTHR42776">
    <property type="entry name" value="SERINE PEPTIDASE S9 FAMILY MEMBER"/>
    <property type="match status" value="1"/>
</dbReference>
<evidence type="ECO:0000256" key="1">
    <source>
        <dbReference type="ARBA" id="ARBA00010040"/>
    </source>
</evidence>
<dbReference type="PANTHER" id="PTHR42776:SF13">
    <property type="entry name" value="DIPEPTIDYL-PEPTIDASE 5"/>
    <property type="match status" value="1"/>
</dbReference>
<evidence type="ECO:0000256" key="4">
    <source>
        <dbReference type="ARBA" id="ARBA00022801"/>
    </source>
</evidence>
<dbReference type="eggNOG" id="COG0823">
    <property type="taxonomic scope" value="Bacteria"/>
</dbReference>
<dbReference type="Pfam" id="PF26549">
    <property type="entry name" value="Tricorn_N"/>
    <property type="match status" value="1"/>
</dbReference>
<dbReference type="EMBL" id="CP000613">
    <property type="protein sequence ID" value="ACI99216.1"/>
    <property type="molecule type" value="Genomic_DNA"/>
</dbReference>
<organism evidence="12 13">
    <name type="scientific">Rhodospirillum centenum (strain ATCC 51521 / SW)</name>
    <dbReference type="NCBI Taxonomy" id="414684"/>
    <lineage>
        <taxon>Bacteria</taxon>
        <taxon>Pseudomonadati</taxon>
        <taxon>Pseudomonadota</taxon>
        <taxon>Alphaproteobacteria</taxon>
        <taxon>Rhodospirillales</taxon>
        <taxon>Rhodospirillaceae</taxon>
        <taxon>Rhodospirillum</taxon>
    </lineage>
</organism>
<evidence type="ECO:0000256" key="2">
    <source>
        <dbReference type="ARBA" id="ARBA00022670"/>
    </source>
</evidence>
<sequence>MRRTCLALAAAALLAAPAAAAEPAPLSAETMWQLKRIGTPALSPDGRSAVVPVTAYDTATDGRDVDLWLVPTAGGEARQLTSDPAAESEPQWSPDGRWIAFVARRDGDKAAQLYVLPVAGGEARRVTEVPTGVRLPRWLPDSRRIAFLTRVWTDIDDWQEQGRRLAERDSSKMTAKVWDRPPLMFWDQWLDDREAHVYIAALDGGAPVAVTRPTGKAVAFRDPGPVPYDIAPDGTEIAFAVDVDPTGTRPNVDLFVAGIDGSNPRNLTADNPDGSDGSPLYSPDGRWLAFQQQRVYGFYGANAKLMLYDRRAGKTRGLTEDWDRSASGIVWAPDSKALYGAIDDAATRRIYRFAVDGGTPKPVTAGRDFAELGMAGKPAVLVALRQSFSEPPTLVRVDPRNGETTPLTSFNDDLLARTAMGTVESVNYKGAGGDDIQMWVIKPPGFDPKKTYPVFLLLHGGPHNAITDTWQWRWNAHVFAGWGYVVAWHNFHGSSGFGEAFTDSINPDRIDKPYQDTIKAADWLAAQPWADRTRMVAGGGSYGGFLATVLLGREHPFKALIAHAAVYNSYTQEGGDGGGSVDRFGEHWDDPAEFQRYSPHMAAGNFRTPTLVIHGQLDYRVPVNQGIELFHTLQRRGVPSRFIYYPNENHWVLKPQNSVFWYQQVQDWIRNYAPPAGGAAGPGTQPAR</sequence>
<feature type="signal peptide" evidence="10">
    <location>
        <begin position="1"/>
        <end position="20"/>
    </location>
</feature>
<dbReference type="PROSITE" id="PS00708">
    <property type="entry name" value="PRO_ENDOPEP_SER"/>
    <property type="match status" value="1"/>
</dbReference>
<dbReference type="Gene3D" id="3.40.50.1820">
    <property type="entry name" value="alpha/beta hydrolase"/>
    <property type="match status" value="1"/>
</dbReference>
<evidence type="ECO:0000256" key="9">
    <source>
        <dbReference type="ARBA" id="ARBA00045885"/>
    </source>
</evidence>
<gene>
    <name evidence="12" type="ordered locus">RC1_1820</name>
</gene>
<evidence type="ECO:0000256" key="6">
    <source>
        <dbReference type="ARBA" id="ARBA00022990"/>
    </source>
</evidence>
<dbReference type="KEGG" id="rce:RC1_1820"/>
<dbReference type="RefSeq" id="WP_012567001.1">
    <property type="nucleotide sequence ID" value="NC_011420.2"/>
</dbReference>
<dbReference type="InterPro" id="IPR011042">
    <property type="entry name" value="6-blade_b-propeller_TolB-like"/>
</dbReference>
<keyword evidence="5" id="KW-0720">Serine protease</keyword>